<evidence type="ECO:0000313" key="1">
    <source>
        <dbReference type="EMBL" id="KUM50473.1"/>
    </source>
</evidence>
<geneLocation type="mitochondrion" evidence="1"/>
<accession>A0A101M3V2</accession>
<reference evidence="1" key="1">
    <citation type="journal article" date="2015" name="Genome Biol. Evol.">
        <title>Organellar Genomes of White Spruce (Picea glauca): Assembly and Annotation.</title>
        <authorList>
            <person name="Jackman S.D."/>
            <person name="Warren R.L."/>
            <person name="Gibb E.A."/>
            <person name="Vandervalk B.P."/>
            <person name="Mohamadi H."/>
            <person name="Chu J."/>
            <person name="Raymond A."/>
            <person name="Pleasance S."/>
            <person name="Coope R."/>
            <person name="Wildung M.R."/>
            <person name="Ritland C.E."/>
            <person name="Bousquet J."/>
            <person name="Jones S.J."/>
            <person name="Bohlmann J."/>
            <person name="Birol I."/>
        </authorList>
    </citation>
    <scope>NUCLEOTIDE SEQUENCE [LARGE SCALE GENOMIC DNA]</scope>
    <source>
        <tissue evidence="1">Flushing bud</tissue>
    </source>
</reference>
<dbReference type="AlphaFoldDB" id="A0A101M3V2"/>
<name>A0A101M3V2_PICGL</name>
<protein>
    <submittedName>
        <fullName evidence="1">Uncharacterized protein</fullName>
    </submittedName>
</protein>
<organism evidence="1">
    <name type="scientific">Picea glauca</name>
    <name type="common">White spruce</name>
    <name type="synonym">Pinus glauca</name>
    <dbReference type="NCBI Taxonomy" id="3330"/>
    <lineage>
        <taxon>Eukaryota</taxon>
        <taxon>Viridiplantae</taxon>
        <taxon>Streptophyta</taxon>
        <taxon>Embryophyta</taxon>
        <taxon>Tracheophyta</taxon>
        <taxon>Spermatophyta</taxon>
        <taxon>Pinopsida</taxon>
        <taxon>Pinidae</taxon>
        <taxon>Conifers I</taxon>
        <taxon>Pinales</taxon>
        <taxon>Pinaceae</taxon>
        <taxon>Picea</taxon>
    </lineage>
</organism>
<dbReference type="EMBL" id="LKAM01000001">
    <property type="protein sequence ID" value="KUM50473.1"/>
    <property type="molecule type" value="Genomic_DNA"/>
</dbReference>
<sequence>MLFDYVPGTRLCTVNDGYVCFVQLIRVLCSFGSAERYERGAGALIVVRKAGCICFDPMYFYLTSGSLIGVPICVPIGVDACYACAGG</sequence>
<keyword evidence="1" id="KW-0496">Mitochondrion</keyword>
<gene>
    <name evidence="1" type="ORF">ABT39_MTgene316</name>
</gene>
<comment type="caution">
    <text evidence="1">The sequence shown here is derived from an EMBL/GenBank/DDBJ whole genome shotgun (WGS) entry which is preliminary data.</text>
</comment>
<proteinExistence type="predicted"/>